<dbReference type="GO" id="GO:0048471">
    <property type="term" value="C:perinuclear region of cytoplasm"/>
    <property type="evidence" value="ECO:0007669"/>
    <property type="project" value="UniProtKB-SubCell"/>
</dbReference>
<keyword evidence="21" id="KW-1185">Reference proteome</keyword>
<feature type="compositionally biased region" description="Basic and acidic residues" evidence="18">
    <location>
        <begin position="309"/>
        <end position="340"/>
    </location>
</feature>
<feature type="compositionally biased region" description="Acidic residues" evidence="18">
    <location>
        <begin position="11"/>
        <end position="34"/>
    </location>
</feature>
<keyword evidence="9" id="KW-0507">mRNA processing</keyword>
<evidence type="ECO:0000256" key="1">
    <source>
        <dbReference type="ARBA" id="ARBA00004210"/>
    </source>
</evidence>
<evidence type="ECO:0000256" key="5">
    <source>
        <dbReference type="ARBA" id="ARBA00009548"/>
    </source>
</evidence>
<keyword evidence="17" id="KW-0966">Cell projection</keyword>
<evidence type="ECO:0000256" key="14">
    <source>
        <dbReference type="ARBA" id="ARBA00023161"/>
    </source>
</evidence>
<keyword evidence="8" id="KW-0963">Cytoplasm</keyword>
<comment type="subcellular location">
    <subcellularLocation>
        <location evidence="2">Cell projection</location>
        <location evidence="2">Dendrite</location>
    </subcellularLocation>
    <subcellularLocation>
        <location evidence="1">Cytoplasm</location>
        <location evidence="1">Stress granule</location>
    </subcellularLocation>
    <subcellularLocation>
        <location evidence="4">Cytoplasm</location>
        <location evidence="4">Perinuclear region</location>
    </subcellularLocation>
    <subcellularLocation>
        <location evidence="3">Nucleus speckle</location>
    </subcellularLocation>
</comment>
<feature type="region of interest" description="Disordered" evidence="18">
    <location>
        <begin position="528"/>
        <end position="648"/>
    </location>
</feature>
<keyword evidence="13" id="KW-0694">RNA-binding</keyword>
<dbReference type="Pfam" id="PF09405">
    <property type="entry name" value="Btz"/>
    <property type="match status" value="1"/>
</dbReference>
<accession>T1JZW1</accession>
<dbReference type="GO" id="GO:0000184">
    <property type="term" value="P:nuclear-transcribed mRNA catabolic process, nonsense-mediated decay"/>
    <property type="evidence" value="ECO:0007669"/>
    <property type="project" value="UniProtKB-KW"/>
</dbReference>
<dbReference type="EMBL" id="CAEY01001128">
    <property type="status" value="NOT_ANNOTATED_CDS"/>
    <property type="molecule type" value="Genomic_DNA"/>
</dbReference>
<feature type="compositionally biased region" description="Basic and acidic residues" evidence="18">
    <location>
        <begin position="60"/>
        <end position="101"/>
    </location>
</feature>
<feature type="compositionally biased region" description="Low complexity" evidence="18">
    <location>
        <begin position="682"/>
        <end position="695"/>
    </location>
</feature>
<evidence type="ECO:0000256" key="7">
    <source>
        <dbReference type="ARBA" id="ARBA00022448"/>
    </source>
</evidence>
<dbReference type="GO" id="GO:0051028">
    <property type="term" value="P:mRNA transport"/>
    <property type="evidence" value="ECO:0007669"/>
    <property type="project" value="UniProtKB-KW"/>
</dbReference>
<evidence type="ECO:0000313" key="21">
    <source>
        <dbReference type="Proteomes" id="UP000015104"/>
    </source>
</evidence>
<keyword evidence="14" id="KW-0866">Nonsense-mediated mRNA decay</keyword>
<dbReference type="eggNOG" id="KOG4264">
    <property type="taxonomic scope" value="Eukaryota"/>
</dbReference>
<dbReference type="GO" id="GO:0030425">
    <property type="term" value="C:dendrite"/>
    <property type="evidence" value="ECO:0007669"/>
    <property type="project" value="UniProtKB-SubCell"/>
</dbReference>
<keyword evidence="12" id="KW-0810">Translation regulation</keyword>
<dbReference type="STRING" id="32264.T1JZW1"/>
<dbReference type="GO" id="GO:0006397">
    <property type="term" value="P:mRNA processing"/>
    <property type="evidence" value="ECO:0007669"/>
    <property type="project" value="UniProtKB-KW"/>
</dbReference>
<evidence type="ECO:0000256" key="3">
    <source>
        <dbReference type="ARBA" id="ARBA00004324"/>
    </source>
</evidence>
<organism evidence="20 21">
    <name type="scientific">Tetranychus urticae</name>
    <name type="common">Two-spotted spider mite</name>
    <dbReference type="NCBI Taxonomy" id="32264"/>
    <lineage>
        <taxon>Eukaryota</taxon>
        <taxon>Metazoa</taxon>
        <taxon>Ecdysozoa</taxon>
        <taxon>Arthropoda</taxon>
        <taxon>Chelicerata</taxon>
        <taxon>Arachnida</taxon>
        <taxon>Acari</taxon>
        <taxon>Acariformes</taxon>
        <taxon>Trombidiformes</taxon>
        <taxon>Prostigmata</taxon>
        <taxon>Eleutherengona</taxon>
        <taxon>Raphignathae</taxon>
        <taxon>Tetranychoidea</taxon>
        <taxon>Tetranychidae</taxon>
        <taxon>Tetranychus</taxon>
    </lineage>
</organism>
<evidence type="ECO:0000256" key="16">
    <source>
        <dbReference type="ARBA" id="ARBA00023242"/>
    </source>
</evidence>
<dbReference type="GO" id="GO:0005681">
    <property type="term" value="C:spliceosomal complex"/>
    <property type="evidence" value="ECO:0007669"/>
    <property type="project" value="UniProtKB-KW"/>
</dbReference>
<dbReference type="GO" id="GO:0003729">
    <property type="term" value="F:mRNA binding"/>
    <property type="evidence" value="ECO:0007669"/>
    <property type="project" value="InterPro"/>
</dbReference>
<feature type="compositionally biased region" description="Acidic residues" evidence="18">
    <location>
        <begin position="207"/>
        <end position="217"/>
    </location>
</feature>
<keyword evidence="15" id="KW-0508">mRNA splicing</keyword>
<dbReference type="HOGENOM" id="CLU_320637_0_0_1"/>
<evidence type="ECO:0000256" key="17">
    <source>
        <dbReference type="ARBA" id="ARBA00023273"/>
    </source>
</evidence>
<dbReference type="AlphaFoldDB" id="T1JZW1"/>
<feature type="compositionally biased region" description="Basic and acidic residues" evidence="18">
    <location>
        <begin position="352"/>
        <end position="430"/>
    </location>
</feature>
<feature type="compositionally biased region" description="Basic and acidic residues" evidence="18">
    <location>
        <begin position="1"/>
        <end position="10"/>
    </location>
</feature>
<keyword evidence="7" id="KW-0813">Transport</keyword>
<sequence length="905" mass="103204">MSDTKVMEKEFTEDELAGGESLVDDEDLSDEEYVEALGEHDEGGKKNHESPKHGSHQHKEKVSKDKDSRAEKEKPKGECEDIDSVKIESEDNDKDELHSVETSKVSTEPVDKIAVTIEESDENTDNLLEDGEDDDEDDDGEVENDEEEDEEDDGSIEGEREEGDGQESNEISKQTDKELDDDEDRRNPQYIPKRGAFYEHDDRLGTDEEVDEEEEPEKPEAVEKKTEPVVEVRKPKKLWSDDGKWGHDMFDDDEQKPKPRDEIVSTYGYDIRNEDGPPKARRRRRYGRGPNRYTRSWKDEGAYSSPKDVISKVKPKVDDNVKRDKEPRPVTLKESEEKRPSSNRRSGSGGRSRNEPKSVFKANDRDRDRDQSRGKEGKDIGLGRERNRERERDRDRRRYDHNRSPGPSKDLRDSVLKTDKDLKRNQKDFSENDFPELPQKTREKIRPIQQVTTGDANQPNAWSKSRPKHSNARDIIREGEGSEEFKSEPMKVVENFENSKRLFNLPDSNKIEIVKTQTFENSRYFNRRHLTKNHHQEPTNVKKDLALHRNNRGRPRQGERDVRNSGEIGRPITKTSHLADDYEEDPSGSGTIDQHRRGRYNIGKERELRDYRSNHHGLEDRDRRGSEEPRGRSYIDDRHFDGHFGDNQGEISVGMSKLSIDKSRLADDSNLSKPKRYSSLRQHQTQQQHQHQLQQSEPHPAKHQQQQHAHKQPQSQPPQQSIDNQPNSNLNQYPATSQHITMGHSRQTTNVQYYEATSGANQQPSASYYIDNRSPQSSFGYIPTTNIEGATNATRFLSQIAPRFIPPPPAPPPPPPEPRFMAQAVAAAAAANPATAGAGTLPPVISGPPAATYLPTYPPGYPQYPPPPPAAAQFSIAPPPPPSASELYRGGVTYYDTMTQQPHHL</sequence>
<protein>
    <recommendedName>
        <fullName evidence="6">Protein CASC3</fullName>
    </recommendedName>
</protein>
<reference evidence="20" key="2">
    <citation type="submission" date="2015-06" db="UniProtKB">
        <authorList>
            <consortium name="EnsemblMetazoa"/>
        </authorList>
    </citation>
    <scope>IDENTIFICATION</scope>
</reference>
<evidence type="ECO:0000256" key="13">
    <source>
        <dbReference type="ARBA" id="ARBA00022884"/>
    </source>
</evidence>
<dbReference type="GO" id="GO:0008380">
    <property type="term" value="P:RNA splicing"/>
    <property type="evidence" value="ECO:0007669"/>
    <property type="project" value="UniProtKB-KW"/>
</dbReference>
<dbReference type="InterPro" id="IPR028544">
    <property type="entry name" value="CASC3"/>
</dbReference>
<evidence type="ECO:0000256" key="9">
    <source>
        <dbReference type="ARBA" id="ARBA00022664"/>
    </source>
</evidence>
<dbReference type="SMART" id="SM01044">
    <property type="entry name" value="Btz"/>
    <property type="match status" value="1"/>
</dbReference>
<evidence type="ECO:0000256" key="6">
    <source>
        <dbReference type="ARBA" id="ARBA00019964"/>
    </source>
</evidence>
<keyword evidence="16" id="KW-0539">Nucleus</keyword>
<keyword evidence="10" id="KW-0747">Spliceosome</keyword>
<evidence type="ECO:0000256" key="18">
    <source>
        <dbReference type="SAM" id="MobiDB-lite"/>
    </source>
</evidence>
<dbReference type="PANTHER" id="PTHR13434">
    <property type="entry name" value="PROTEIN CASC3"/>
    <property type="match status" value="1"/>
</dbReference>
<evidence type="ECO:0000313" key="20">
    <source>
        <dbReference type="EnsemblMetazoa" id="tetur03g05440.1"/>
    </source>
</evidence>
<feature type="domain" description="Btz" evidence="19">
    <location>
        <begin position="155"/>
        <end position="276"/>
    </location>
</feature>
<name>T1JZW1_TETUR</name>
<feature type="region of interest" description="Disordered" evidence="18">
    <location>
        <begin position="1"/>
        <end position="486"/>
    </location>
</feature>
<feature type="compositionally biased region" description="Basic and acidic residues" evidence="18">
    <location>
        <begin position="37"/>
        <end position="52"/>
    </location>
</feature>
<dbReference type="EnsemblMetazoa" id="tetur03g05440.1">
    <property type="protein sequence ID" value="tetur03g05440.1"/>
    <property type="gene ID" value="tetur03g05440"/>
</dbReference>
<evidence type="ECO:0000256" key="8">
    <source>
        <dbReference type="ARBA" id="ARBA00022490"/>
    </source>
</evidence>
<dbReference type="InterPro" id="IPR018545">
    <property type="entry name" value="Btz_dom"/>
</dbReference>
<evidence type="ECO:0000256" key="15">
    <source>
        <dbReference type="ARBA" id="ARBA00023187"/>
    </source>
</evidence>
<feature type="compositionally biased region" description="Basic and acidic residues" evidence="18">
    <location>
        <begin position="534"/>
        <end position="547"/>
    </location>
</feature>
<dbReference type="GO" id="GO:0035145">
    <property type="term" value="C:exon-exon junction complex"/>
    <property type="evidence" value="ECO:0007669"/>
    <property type="project" value="InterPro"/>
</dbReference>
<evidence type="ECO:0000256" key="4">
    <source>
        <dbReference type="ARBA" id="ARBA00004556"/>
    </source>
</evidence>
<evidence type="ECO:0000259" key="19">
    <source>
        <dbReference type="SMART" id="SM01044"/>
    </source>
</evidence>
<reference evidence="21" key="1">
    <citation type="submission" date="2011-08" db="EMBL/GenBank/DDBJ databases">
        <authorList>
            <person name="Rombauts S."/>
        </authorList>
    </citation>
    <scope>NUCLEOTIDE SEQUENCE</scope>
    <source>
        <strain evidence="21">London</strain>
    </source>
</reference>
<feature type="compositionally biased region" description="Polar residues" evidence="18">
    <location>
        <begin position="449"/>
        <end position="463"/>
    </location>
</feature>
<feature type="region of interest" description="Disordered" evidence="18">
    <location>
        <begin position="664"/>
        <end position="734"/>
    </location>
</feature>
<evidence type="ECO:0000256" key="12">
    <source>
        <dbReference type="ARBA" id="ARBA00022845"/>
    </source>
</evidence>
<dbReference type="GO" id="GO:0006417">
    <property type="term" value="P:regulation of translation"/>
    <property type="evidence" value="ECO:0007669"/>
    <property type="project" value="UniProtKB-KW"/>
</dbReference>
<feature type="compositionally biased region" description="Basic and acidic residues" evidence="18">
    <location>
        <begin position="196"/>
        <end position="206"/>
    </location>
</feature>
<feature type="compositionally biased region" description="Basic and acidic residues" evidence="18">
    <location>
        <begin position="602"/>
        <end position="644"/>
    </location>
</feature>
<feature type="compositionally biased region" description="Basic and acidic residues" evidence="18">
    <location>
        <begin position="218"/>
        <end position="263"/>
    </location>
</feature>
<feature type="compositionally biased region" description="Basic and acidic residues" evidence="18">
    <location>
        <begin position="471"/>
        <end position="486"/>
    </location>
</feature>
<dbReference type="GO" id="GO:0010494">
    <property type="term" value="C:cytoplasmic stress granule"/>
    <property type="evidence" value="ECO:0007669"/>
    <property type="project" value="UniProtKB-SubCell"/>
</dbReference>
<evidence type="ECO:0000256" key="2">
    <source>
        <dbReference type="ARBA" id="ARBA00004279"/>
    </source>
</evidence>
<feature type="compositionally biased region" description="Acidic residues" evidence="18">
    <location>
        <begin position="118"/>
        <end position="167"/>
    </location>
</feature>
<dbReference type="PANTHER" id="PTHR13434:SF0">
    <property type="entry name" value="PROTEIN CASC3"/>
    <property type="match status" value="1"/>
</dbReference>
<proteinExistence type="inferred from homology"/>
<feature type="compositionally biased region" description="Polar residues" evidence="18">
    <location>
        <begin position="722"/>
        <end position="734"/>
    </location>
</feature>
<keyword evidence="11" id="KW-0509">mRNA transport</keyword>
<comment type="similarity">
    <text evidence="5">Belongs to the CASC3 family.</text>
</comment>
<dbReference type="Proteomes" id="UP000015104">
    <property type="component" value="Unassembled WGS sequence"/>
</dbReference>
<evidence type="ECO:0000256" key="10">
    <source>
        <dbReference type="ARBA" id="ARBA00022728"/>
    </source>
</evidence>
<evidence type="ECO:0000256" key="11">
    <source>
        <dbReference type="ARBA" id="ARBA00022816"/>
    </source>
</evidence>
<feature type="compositionally biased region" description="Low complexity" evidence="18">
    <location>
        <begin position="703"/>
        <end position="721"/>
    </location>
</feature>
<dbReference type="GO" id="GO:0016607">
    <property type="term" value="C:nuclear speck"/>
    <property type="evidence" value="ECO:0007669"/>
    <property type="project" value="UniProtKB-SubCell"/>
</dbReference>